<dbReference type="Gramene" id="OMO68562">
    <property type="protein sequence ID" value="OMO68562"/>
    <property type="gene ID" value="CCACVL1_19904"/>
</dbReference>
<dbReference type="InterPro" id="IPR012337">
    <property type="entry name" value="RNaseH-like_sf"/>
</dbReference>
<feature type="region of interest" description="Disordered" evidence="2">
    <location>
        <begin position="195"/>
        <end position="254"/>
    </location>
</feature>
<comment type="caution">
    <text evidence="7">The sequence shown here is derived from an EMBL/GenBank/DDBJ whole genome shotgun (WGS) entry which is preliminary data.</text>
</comment>
<dbReference type="PANTHER" id="PTHR33116">
    <property type="entry name" value="REVERSE TRANSCRIPTASE ZINC-BINDING DOMAIN-CONTAINING PROTEIN-RELATED-RELATED"/>
    <property type="match status" value="1"/>
</dbReference>
<keyword evidence="7" id="KW-0695">RNA-directed DNA polymerase</keyword>
<dbReference type="InterPro" id="IPR036397">
    <property type="entry name" value="RNaseH_sf"/>
</dbReference>
<reference evidence="7 8" key="1">
    <citation type="submission" date="2013-09" db="EMBL/GenBank/DDBJ databases">
        <title>Corchorus capsularis genome sequencing.</title>
        <authorList>
            <person name="Alam M."/>
            <person name="Haque M.S."/>
            <person name="Islam M.S."/>
            <person name="Emdad E.M."/>
            <person name="Islam M.M."/>
            <person name="Ahmed B."/>
            <person name="Halim A."/>
            <person name="Hossen Q.M.M."/>
            <person name="Hossain M.Z."/>
            <person name="Ahmed R."/>
            <person name="Khan M.M."/>
            <person name="Islam R."/>
            <person name="Rashid M.M."/>
            <person name="Khan S.A."/>
            <person name="Rahman M.S."/>
            <person name="Alam M."/>
        </authorList>
    </citation>
    <scope>NUCLEOTIDE SEQUENCE [LARGE SCALE GENOMIC DNA]</scope>
    <source>
        <strain evidence="8">cv. CVL-1</strain>
        <tissue evidence="7">Whole seedling</tissue>
    </source>
</reference>
<feature type="domain" description="CCHC-type" evidence="4">
    <location>
        <begin position="171"/>
        <end position="185"/>
    </location>
</feature>
<keyword evidence="1" id="KW-0863">Zinc-finger</keyword>
<dbReference type="SMART" id="SM00343">
    <property type="entry name" value="ZnF_C2HC"/>
    <property type="match status" value="2"/>
</dbReference>
<feature type="domain" description="Reverse transcriptase" evidence="5">
    <location>
        <begin position="805"/>
        <end position="1088"/>
    </location>
</feature>
<dbReference type="InterPro" id="IPR036691">
    <property type="entry name" value="Endo/exonu/phosph_ase_sf"/>
</dbReference>
<dbReference type="Gene3D" id="3.30.420.10">
    <property type="entry name" value="Ribonuclease H-like superfamily/Ribonuclease H"/>
    <property type="match status" value="1"/>
</dbReference>
<evidence type="ECO:0000256" key="1">
    <source>
        <dbReference type="PROSITE-ProRule" id="PRU00047"/>
    </source>
</evidence>
<dbReference type="GO" id="GO:0004523">
    <property type="term" value="F:RNA-DNA hybrid ribonuclease activity"/>
    <property type="evidence" value="ECO:0007669"/>
    <property type="project" value="InterPro"/>
</dbReference>
<dbReference type="Pfam" id="PF00078">
    <property type="entry name" value="RVT_1"/>
    <property type="match status" value="1"/>
</dbReference>
<feature type="domain" description="RNase H type-1" evidence="6">
    <location>
        <begin position="1275"/>
        <end position="1405"/>
    </location>
</feature>
<dbReference type="InterPro" id="IPR025558">
    <property type="entry name" value="DUF4283"/>
</dbReference>
<dbReference type="SUPFAM" id="SSF56219">
    <property type="entry name" value="DNase I-like"/>
    <property type="match status" value="1"/>
</dbReference>
<dbReference type="GO" id="GO:0003964">
    <property type="term" value="F:RNA-directed DNA polymerase activity"/>
    <property type="evidence" value="ECO:0007669"/>
    <property type="project" value="UniProtKB-KW"/>
</dbReference>
<evidence type="ECO:0000259" key="5">
    <source>
        <dbReference type="PROSITE" id="PS50878"/>
    </source>
</evidence>
<dbReference type="CDD" id="cd06222">
    <property type="entry name" value="RNase_H_like"/>
    <property type="match status" value="1"/>
</dbReference>
<accession>A0A1R3HDZ6</accession>
<feature type="compositionally biased region" description="Basic and acidic residues" evidence="2">
    <location>
        <begin position="231"/>
        <end position="252"/>
    </location>
</feature>
<dbReference type="Gene3D" id="3.60.10.10">
    <property type="entry name" value="Endonuclease/exonuclease/phosphatase"/>
    <property type="match status" value="1"/>
</dbReference>
<keyword evidence="1" id="KW-0479">Metal-binding</keyword>
<dbReference type="STRING" id="210143.A0A1R3HDZ6"/>
<dbReference type="InterPro" id="IPR000477">
    <property type="entry name" value="RT_dom"/>
</dbReference>
<dbReference type="InterPro" id="IPR043502">
    <property type="entry name" value="DNA/RNA_pol_sf"/>
</dbReference>
<evidence type="ECO:0000259" key="6">
    <source>
        <dbReference type="PROSITE" id="PS50879"/>
    </source>
</evidence>
<dbReference type="InterPro" id="IPR002156">
    <property type="entry name" value="RNaseH_domain"/>
</dbReference>
<dbReference type="OrthoDB" id="1001523at2759"/>
<protein>
    <submittedName>
        <fullName evidence="7">Reverse transcriptase</fullName>
    </submittedName>
</protein>
<dbReference type="EMBL" id="AWWV01012187">
    <property type="protein sequence ID" value="OMO68562.1"/>
    <property type="molecule type" value="Genomic_DNA"/>
</dbReference>
<dbReference type="GO" id="GO:0003676">
    <property type="term" value="F:nucleic acid binding"/>
    <property type="evidence" value="ECO:0007669"/>
    <property type="project" value="InterPro"/>
</dbReference>
<dbReference type="InterPro" id="IPR026960">
    <property type="entry name" value="RVT-Znf"/>
</dbReference>
<dbReference type="Pfam" id="PF13456">
    <property type="entry name" value="RVT_3"/>
    <property type="match status" value="1"/>
</dbReference>
<dbReference type="OMA" id="INTIIAW"/>
<organism evidence="7 8">
    <name type="scientific">Corchorus capsularis</name>
    <name type="common">Jute</name>
    <dbReference type="NCBI Taxonomy" id="210143"/>
    <lineage>
        <taxon>Eukaryota</taxon>
        <taxon>Viridiplantae</taxon>
        <taxon>Streptophyta</taxon>
        <taxon>Embryophyta</taxon>
        <taxon>Tracheophyta</taxon>
        <taxon>Spermatophyta</taxon>
        <taxon>Magnoliopsida</taxon>
        <taxon>eudicotyledons</taxon>
        <taxon>Gunneridae</taxon>
        <taxon>Pentapetalae</taxon>
        <taxon>rosids</taxon>
        <taxon>malvids</taxon>
        <taxon>Malvales</taxon>
        <taxon>Malvaceae</taxon>
        <taxon>Grewioideae</taxon>
        <taxon>Apeibeae</taxon>
        <taxon>Corchorus</taxon>
    </lineage>
</organism>
<sequence>MCKPWRNAIIVKLLGKILGFKALSTRVKLLWQIEGGFKIIDLGHDYFLFKFQKKEDYRHVLDGGPWIIGGHYLTVWQWCPNFQPDSDVINTIIAWVRLPQLPMEYYSAMAIRRITSRVGRVIRLDRTTETVERGGFTRVCVQLDLSKPLKAVVNIGSMVQKVEYEGLHLICFRCGQFGHRRDACPLNVSDAPAAATSTDNGVLSQTPSQVKDPPDAGLGPWMIVQRKGRRPMKETPAKDRGKADGEGSDSRNRSNIVIDAGKDLRNRYNPLNVVLFDSWDKAKELLSTAVNTSSKGVKAFTRKEWIPKKEGGIKIVSKSALKKGHKDKKKVDEGVLFSQSSLDKPWASTSFEPPVELLRLRVISAAIVSKQIEAAGHPDGEGVKSLTSDPLSLPQQHPPLTSNLVLHNGDLDMVVDKMDNLSKEDSVGVCEPLCAAMQGAANPDFRRNMLELIHSHHVDLLIIVEPRVSGVKADRIISRLRFDGFTKVDAVGFSGGIWVLWKSSIGLMNVVEQSDEKFGGRPEPVRRMEQFREVVDRRQLIDLDASGCKFTWSNKQPPGYLIKKKLDRALCNVHWRHSFSDAIVRNLPRAHSDHCPVAISVYGLLSRNPLTRPFRFEAAWQSHDSFPLVLSDAWNSAESLNHSLSHLREALGIWNKNTFGNIHRRKRLLMARLGGVQRALETRPNPFLYRLEKELSDEFNLVLSQEEMLWFQKSHSNWMVLSHFKSVYQAERLVVDFDNLCPHIRMPLNDEHVLLLSHIPHDDEIYGALKSMAPYKSPGPDRFQAAFYQANWEVVRESVCSFVRNAFITGNFEEELSRVLVVLIPKVESPKKVTQFRPISLCNVTVKLLSKLLVTRLRPMLRDLISPMQSSFIPGRGTTDDIVVLQEVIHTLSRRKGRVGGMVMKVDLEKAYDRISWDFLRWVLMDLDLPSTLINLIMFCITSTRMNILWNGELTKYFQPSRGLRQGDPLSPYLFVLCLQKLSDMIDSAVDSGSWKTIKMTRRGPSLSHIFFADDLKVNFTKSLVYFSPNVSPQLVSSVVDQTCMSSCDDLGRYLGVPLLHRRVSRHTYDHLVDRVKKRLASWKANSLSLAGRATLVQSVTSSMPVYTMQTSKLPSSVTNQIDSLNRDFLWGSTDDKKKVPLVKWDSVCQSKSSGGLGFRKLGMMNQALLAKMGWKLENEDPGETSMDIGWKKIWRLDVPPRVKHFLWLVRHGRLLTKLACFRRHITSIATCSRCGVADESVLHVLRDCGTSQSIWSRWLHGARSTVFIGWSKPPTGFVKVNVDAAARTNPGELAAGGICRNPEGAWIFGFTCKLGWGHILKAELYAIFHGMRAVWDAGYRLVIVESDSLVAVNKIMQPPMSQDPMFQVIHRCRELLQRDWQCFLVHTYREANMCADFLVSWAYQGSFDVTILDHPPGVLHHFIEEDIWGMSRPRAIVS</sequence>
<dbReference type="SUPFAM" id="SSF53098">
    <property type="entry name" value="Ribonuclease H-like"/>
    <property type="match status" value="1"/>
</dbReference>
<dbReference type="GO" id="GO:0008270">
    <property type="term" value="F:zinc ion binding"/>
    <property type="evidence" value="ECO:0007669"/>
    <property type="project" value="UniProtKB-KW"/>
</dbReference>
<feature type="signal peptide" evidence="3">
    <location>
        <begin position="1"/>
        <end position="19"/>
    </location>
</feature>
<name>A0A1R3HDZ6_COCAP</name>
<evidence type="ECO:0000259" key="4">
    <source>
        <dbReference type="PROSITE" id="PS50158"/>
    </source>
</evidence>
<gene>
    <name evidence="7" type="ORF">CCACVL1_19904</name>
</gene>
<evidence type="ECO:0000256" key="2">
    <source>
        <dbReference type="SAM" id="MobiDB-lite"/>
    </source>
</evidence>
<evidence type="ECO:0000313" key="7">
    <source>
        <dbReference type="EMBL" id="OMO68562.1"/>
    </source>
</evidence>
<proteinExistence type="predicted"/>
<dbReference type="PROSITE" id="PS50878">
    <property type="entry name" value="RT_POL"/>
    <property type="match status" value="1"/>
</dbReference>
<feature type="region of interest" description="Disordered" evidence="2">
    <location>
        <begin position="378"/>
        <end position="398"/>
    </location>
</feature>
<feature type="chain" id="PRO_5012639022" evidence="3">
    <location>
        <begin position="20"/>
        <end position="1439"/>
    </location>
</feature>
<dbReference type="InterPro" id="IPR044730">
    <property type="entry name" value="RNase_H-like_dom_plant"/>
</dbReference>
<dbReference type="Proteomes" id="UP000188268">
    <property type="component" value="Unassembled WGS sequence"/>
</dbReference>
<dbReference type="PROSITE" id="PS50158">
    <property type="entry name" value="ZF_CCHC"/>
    <property type="match status" value="1"/>
</dbReference>
<evidence type="ECO:0000256" key="3">
    <source>
        <dbReference type="SAM" id="SignalP"/>
    </source>
</evidence>
<keyword evidence="3" id="KW-0732">Signal</keyword>
<dbReference type="SUPFAM" id="SSF56672">
    <property type="entry name" value="DNA/RNA polymerases"/>
    <property type="match status" value="1"/>
</dbReference>
<evidence type="ECO:0000313" key="8">
    <source>
        <dbReference type="Proteomes" id="UP000188268"/>
    </source>
</evidence>
<dbReference type="CDD" id="cd01650">
    <property type="entry name" value="RT_nLTR_like"/>
    <property type="match status" value="1"/>
</dbReference>
<keyword evidence="7" id="KW-0808">Transferase</keyword>
<keyword evidence="8" id="KW-1185">Reference proteome</keyword>
<dbReference type="InterPro" id="IPR001878">
    <property type="entry name" value="Znf_CCHC"/>
</dbReference>
<dbReference type="PANTHER" id="PTHR33116:SF70">
    <property type="entry name" value="NON-LTR RETROELEMENT REVERSE TRANSCRIPTASE-LIKE PROTEIN"/>
    <property type="match status" value="1"/>
</dbReference>
<keyword evidence="1" id="KW-0862">Zinc</keyword>
<dbReference type="Pfam" id="PF14111">
    <property type="entry name" value="DUF4283"/>
    <property type="match status" value="1"/>
</dbReference>
<keyword evidence="7" id="KW-0548">Nucleotidyltransferase</keyword>
<dbReference type="Pfam" id="PF13966">
    <property type="entry name" value="zf-RVT"/>
    <property type="match status" value="1"/>
</dbReference>
<feature type="compositionally biased region" description="Polar residues" evidence="2">
    <location>
        <begin position="385"/>
        <end position="398"/>
    </location>
</feature>
<feature type="compositionally biased region" description="Polar residues" evidence="2">
    <location>
        <begin position="195"/>
        <end position="209"/>
    </location>
</feature>
<dbReference type="PROSITE" id="PS50879">
    <property type="entry name" value="RNASE_H_1"/>
    <property type="match status" value="1"/>
</dbReference>